<dbReference type="InterPro" id="IPR036286">
    <property type="entry name" value="LexA/Signal_pep-like_sf"/>
</dbReference>
<dbReference type="AlphaFoldDB" id="A0A415D127"/>
<organism evidence="1 2">
    <name type="scientific">[Ruminococcus] lactaris</name>
    <dbReference type="NCBI Taxonomy" id="46228"/>
    <lineage>
        <taxon>Bacteria</taxon>
        <taxon>Bacillati</taxon>
        <taxon>Bacillota</taxon>
        <taxon>Clostridia</taxon>
        <taxon>Lachnospirales</taxon>
        <taxon>Lachnospiraceae</taxon>
        <taxon>Mediterraneibacter</taxon>
    </lineage>
</organism>
<dbReference type="RefSeq" id="WP_118279301.1">
    <property type="nucleotide sequence ID" value="NZ_CAUGJR010000037.1"/>
</dbReference>
<accession>A0A415D127</accession>
<evidence type="ECO:0000313" key="1">
    <source>
        <dbReference type="EMBL" id="RHJ59743.1"/>
    </source>
</evidence>
<dbReference type="SUPFAM" id="SSF51306">
    <property type="entry name" value="LexA/Signal peptidase"/>
    <property type="match status" value="1"/>
</dbReference>
<dbReference type="EMBL" id="QRMI01000030">
    <property type="protein sequence ID" value="RHJ59743.1"/>
    <property type="molecule type" value="Genomic_DNA"/>
</dbReference>
<protein>
    <recommendedName>
        <fullName evidence="3">Peptidase S24/S26A/S26B/S26C domain-containing protein</fullName>
    </recommendedName>
</protein>
<dbReference type="CDD" id="cd06462">
    <property type="entry name" value="Peptidase_S24_S26"/>
    <property type="match status" value="1"/>
</dbReference>
<comment type="caution">
    <text evidence="1">The sequence shown here is derived from an EMBL/GenBank/DDBJ whole genome shotgun (WGS) entry which is preliminary data.</text>
</comment>
<reference evidence="1 2" key="1">
    <citation type="submission" date="2018-08" db="EMBL/GenBank/DDBJ databases">
        <title>A genome reference for cultivated species of the human gut microbiota.</title>
        <authorList>
            <person name="Zou Y."/>
            <person name="Xue W."/>
            <person name="Luo G."/>
        </authorList>
    </citation>
    <scope>NUCLEOTIDE SEQUENCE [LARGE SCALE GENOMIC DNA]</scope>
    <source>
        <strain evidence="1 2">AM09-9</strain>
    </source>
</reference>
<dbReference type="Proteomes" id="UP000285832">
    <property type="component" value="Unassembled WGS sequence"/>
</dbReference>
<gene>
    <name evidence="1" type="ORF">DW116_10730</name>
</gene>
<evidence type="ECO:0000313" key="2">
    <source>
        <dbReference type="Proteomes" id="UP000285832"/>
    </source>
</evidence>
<sequence length="163" mass="19527">MERIKFEKEQDKMNIEQVLKEKGYLMTLPFGTSMLPFIRPQRDIIVVRHYEGEAECRDVILYRRNGGKLVLHRILKVDVDGYVLCGDNQYKKEYGIKKEQVLGVLDGVYRDEKYIDCKKSRGYKVYVKFWCSSLFTRRIILKVKWTFIRGGSYLKRRICRKVR</sequence>
<name>A0A415D127_9FIRM</name>
<proteinExistence type="predicted"/>
<evidence type="ECO:0008006" key="3">
    <source>
        <dbReference type="Google" id="ProtNLM"/>
    </source>
</evidence>